<dbReference type="InterPro" id="IPR036961">
    <property type="entry name" value="Kinesin_motor_dom_sf"/>
</dbReference>
<feature type="region of interest" description="Disordered" evidence="8">
    <location>
        <begin position="1"/>
        <end position="78"/>
    </location>
</feature>
<dbReference type="PROSITE" id="PS50067">
    <property type="entry name" value="KINESIN_MOTOR_2"/>
    <property type="match status" value="1"/>
</dbReference>
<dbReference type="GO" id="GO:0005874">
    <property type="term" value="C:microtubule"/>
    <property type="evidence" value="ECO:0007669"/>
    <property type="project" value="UniProtKB-KW"/>
</dbReference>
<dbReference type="Pfam" id="PF00225">
    <property type="entry name" value="Kinesin"/>
    <property type="match status" value="1"/>
</dbReference>
<keyword evidence="5 7" id="KW-0505">Motor protein</keyword>
<feature type="compositionally biased region" description="Low complexity" evidence="8">
    <location>
        <begin position="1222"/>
        <end position="1239"/>
    </location>
</feature>
<dbReference type="PANTHER" id="PTHR37739:SF18">
    <property type="entry name" value="KINESIN-LIKE PROTEIN KIN-12C"/>
    <property type="match status" value="1"/>
</dbReference>
<dbReference type="STRING" id="981085.W9RIX1"/>
<dbReference type="GO" id="GO:0008017">
    <property type="term" value="F:microtubule binding"/>
    <property type="evidence" value="ECO:0007669"/>
    <property type="project" value="InterPro"/>
</dbReference>
<dbReference type="FunFam" id="3.40.850.10:FF:000033">
    <property type="entry name" value="Kinesin-like protein KIN-12E"/>
    <property type="match status" value="1"/>
</dbReference>
<comment type="similarity">
    <text evidence="6">Belongs to the TRAFAC class myosin-kinesin ATPase superfamily. Kinesin family. KIN-12 subfamily.</text>
</comment>
<evidence type="ECO:0000256" key="7">
    <source>
        <dbReference type="PROSITE-ProRule" id="PRU00283"/>
    </source>
</evidence>
<evidence type="ECO:0000256" key="5">
    <source>
        <dbReference type="ARBA" id="ARBA00023175"/>
    </source>
</evidence>
<evidence type="ECO:0000256" key="2">
    <source>
        <dbReference type="ARBA" id="ARBA00022741"/>
    </source>
</evidence>
<dbReference type="EMBL" id="KE344806">
    <property type="protein sequence ID" value="EXB80276.1"/>
    <property type="molecule type" value="Genomic_DNA"/>
</dbReference>
<feature type="region of interest" description="Disordered" evidence="8">
    <location>
        <begin position="1220"/>
        <end position="1247"/>
    </location>
</feature>
<gene>
    <name evidence="10" type="ORF">L484_025132</name>
</gene>
<reference evidence="11" key="1">
    <citation type="submission" date="2013-01" db="EMBL/GenBank/DDBJ databases">
        <title>Draft Genome Sequence of a Mulberry Tree, Morus notabilis C.K. Schneid.</title>
        <authorList>
            <person name="He N."/>
            <person name="Zhao S."/>
        </authorList>
    </citation>
    <scope>NUCLEOTIDE SEQUENCE</scope>
</reference>
<evidence type="ECO:0000256" key="6">
    <source>
        <dbReference type="ARBA" id="ARBA00034488"/>
    </source>
</evidence>
<dbReference type="PANTHER" id="PTHR37739">
    <property type="entry name" value="KINESIN-LIKE PROTEIN KIN-12D"/>
    <property type="match status" value="1"/>
</dbReference>
<name>W9RIX1_9ROSA</name>
<proteinExistence type="inferred from homology"/>
<dbReference type="GO" id="GO:0003777">
    <property type="term" value="F:microtubule motor activity"/>
    <property type="evidence" value="ECO:0007669"/>
    <property type="project" value="InterPro"/>
</dbReference>
<evidence type="ECO:0000256" key="1">
    <source>
        <dbReference type="ARBA" id="ARBA00022701"/>
    </source>
</evidence>
<evidence type="ECO:0000259" key="9">
    <source>
        <dbReference type="PROSITE" id="PS50067"/>
    </source>
</evidence>
<dbReference type="InterPro" id="IPR044986">
    <property type="entry name" value="KIF15/KIN-12"/>
</dbReference>
<organism evidence="10 11">
    <name type="scientific">Morus notabilis</name>
    <dbReference type="NCBI Taxonomy" id="981085"/>
    <lineage>
        <taxon>Eukaryota</taxon>
        <taxon>Viridiplantae</taxon>
        <taxon>Streptophyta</taxon>
        <taxon>Embryophyta</taxon>
        <taxon>Tracheophyta</taxon>
        <taxon>Spermatophyta</taxon>
        <taxon>Magnoliopsida</taxon>
        <taxon>eudicotyledons</taxon>
        <taxon>Gunneridae</taxon>
        <taxon>Pentapetalae</taxon>
        <taxon>rosids</taxon>
        <taxon>fabids</taxon>
        <taxon>Rosales</taxon>
        <taxon>Moraceae</taxon>
        <taxon>Moreae</taxon>
        <taxon>Morus</taxon>
    </lineage>
</organism>
<keyword evidence="3 7" id="KW-0067">ATP-binding</keyword>
<feature type="compositionally biased region" description="Polar residues" evidence="8">
    <location>
        <begin position="40"/>
        <end position="51"/>
    </location>
</feature>
<dbReference type="eggNOG" id="ENOG502QR1R">
    <property type="taxonomic scope" value="Eukaryota"/>
</dbReference>
<dbReference type="GO" id="GO:0007018">
    <property type="term" value="P:microtubule-based movement"/>
    <property type="evidence" value="ECO:0007669"/>
    <property type="project" value="InterPro"/>
</dbReference>
<evidence type="ECO:0000256" key="3">
    <source>
        <dbReference type="ARBA" id="ARBA00022840"/>
    </source>
</evidence>
<keyword evidence="1" id="KW-0493">Microtubule</keyword>
<dbReference type="InterPro" id="IPR019821">
    <property type="entry name" value="Kinesin_motor_CS"/>
</dbReference>
<dbReference type="GO" id="GO:0005524">
    <property type="term" value="F:ATP binding"/>
    <property type="evidence" value="ECO:0007669"/>
    <property type="project" value="UniProtKB-UniRule"/>
</dbReference>
<keyword evidence="2 7" id="KW-0547">Nucleotide-binding</keyword>
<dbReference type="PROSITE" id="PS00411">
    <property type="entry name" value="KINESIN_MOTOR_1"/>
    <property type="match status" value="1"/>
</dbReference>
<keyword evidence="4" id="KW-0175">Coiled coil</keyword>
<feature type="compositionally biased region" description="Basic and acidic residues" evidence="8">
    <location>
        <begin position="56"/>
        <end position="68"/>
    </location>
</feature>
<dbReference type="SMART" id="SM00129">
    <property type="entry name" value="KISc"/>
    <property type="match status" value="1"/>
</dbReference>
<dbReference type="InterPro" id="IPR027417">
    <property type="entry name" value="P-loop_NTPase"/>
</dbReference>
<feature type="domain" description="Kinesin motor" evidence="9">
    <location>
        <begin position="126"/>
        <end position="464"/>
    </location>
</feature>
<evidence type="ECO:0000313" key="11">
    <source>
        <dbReference type="Proteomes" id="UP000030645"/>
    </source>
</evidence>
<feature type="binding site" evidence="7">
    <location>
        <begin position="207"/>
        <end position="214"/>
    </location>
    <ligand>
        <name>ATP</name>
        <dbReference type="ChEBI" id="CHEBI:30616"/>
    </ligand>
</feature>
<feature type="compositionally biased region" description="Polar residues" evidence="8">
    <location>
        <begin position="671"/>
        <end position="700"/>
    </location>
</feature>
<accession>W9RIX1</accession>
<dbReference type="SUPFAM" id="SSF52540">
    <property type="entry name" value="P-loop containing nucleoside triphosphate hydrolases"/>
    <property type="match status" value="1"/>
</dbReference>
<dbReference type="InterPro" id="IPR001752">
    <property type="entry name" value="Kinesin_motor_dom"/>
</dbReference>
<protein>
    <submittedName>
        <fullName evidence="10">Kinesin-like protein KIF15</fullName>
    </submittedName>
</protein>
<dbReference type="PRINTS" id="PR00380">
    <property type="entry name" value="KINESINHEAVY"/>
</dbReference>
<sequence>MAARNVSKAPTPPPEPNENHFETPPPPNLLLHCPLPRRSPLNTIADPSQTPFGSFDSKRRFSFSDRHPATPSKYASRASLAGPISASGIRASQRVPRPISVAAGSESETTPHFELQQDESFWADHNVQVLIRVRPLSRMERVSGGLGRCLRQESGQTLVWLGHPETRFTFDHVACDTISQESLFRVAGLPMVENCLSGYNSCMFAYGQTGSGKTYTMMGEINEIEGKLNEDCGLTPRIFEHLFKRIMAEEESRRDEQLKYSCKCSFLEIYNEQITDLLEPSSTNLQLREDLKKGVHVENLTEYNVRNVNDVVKLLLQGAANRKVAATYMNSESSRSHSVFTCTIESRWGKDSMTHFRFARLNLVDLAGSERQKSSGAEGDRLKEAANINKSLSTLGLVIMSLVDLAHGKHRHVPYRDSRLTFLLQGQLSFLMKRNYVSRSSTSCMPNFEESRFSEMSDEYSSLGDTIKTDSNGIQYVQDKIKRMEANLVGALRREKITETALQKLEAQLEHVKCLACQREDDAQHTKMMLRFRNEEIKRLELLTDGMLSVDNYLVQENKALLEEIQALRKRKDENPELTQYAVENNRLREQLQVFQSFYEHGERETLLAEVSELRNQLLDVLEGRNQFFTNNENQEYGSTKELEDCRIMNSKLIREVEELRMQLKKNMNCGETVSDSLPHSQVKSMSVQSDSGDETSSSIRRNDDPLQNHMDKNADDVPIMPSNVTEKELTDARLLIEEMKRDQQSLIIEQPNTQDKLEGLPVLRLGNRFSEFGDLDRQNNGLVAESNKEIDRMVLQAKLDRMAKNLQEVRLLNIQFQEEQALQLSCQQKAELIREQVEMETARTILQLQEEVAALQCKLDEKFCYMTEENIEQRKKIATKEEEIKAINMEWERATLELTGFLVEGSRSLKNVSSQIESIACSFPQANLWISEHVERAAKIYIEKEETILQLKRSLEDAQNMVVDMGQKLSSLKGVMLALTELQHQDNDEISKEHVSMLLNDKIDMVKVVEKKLKLKEAEVIEAEKCASVAFVLINWLLDSQKVAHKNGTKSSIPISTPVKMASHKISEAKTDADALALEDAMTTRVELARLGVLESESAINAFYADTALHMVALQTNVQEVSYEYKELVQNLVKEVREMREKYMELRAGYKNSDHCAVDTPSMQVYNNQKFEDQFHMLHQIKDELAKLNCTLKVIENFVHAEVNLFEYSSTDGGLHAEAWSPDSSSSSSDFSTKSDASGNKLDASSSICWSNSPEKISEQMVDLKFEGSTHRTIHQHSENPNKPLKDFCNSEAAIKLLKKELGILFNDFNTLYVQLAVLANELNLGHYPDPEGSIFLNLHF</sequence>
<feature type="compositionally biased region" description="Basic and acidic residues" evidence="8">
    <location>
        <begin position="701"/>
        <end position="716"/>
    </location>
</feature>
<keyword evidence="11" id="KW-1185">Reference proteome</keyword>
<evidence type="ECO:0000256" key="8">
    <source>
        <dbReference type="SAM" id="MobiDB-lite"/>
    </source>
</evidence>
<dbReference type="Proteomes" id="UP000030645">
    <property type="component" value="Unassembled WGS sequence"/>
</dbReference>
<feature type="region of interest" description="Disordered" evidence="8">
    <location>
        <begin position="671"/>
        <end position="720"/>
    </location>
</feature>
<evidence type="ECO:0000313" key="10">
    <source>
        <dbReference type="EMBL" id="EXB80276.1"/>
    </source>
</evidence>
<dbReference type="Gene3D" id="3.40.850.10">
    <property type="entry name" value="Kinesin motor domain"/>
    <property type="match status" value="1"/>
</dbReference>
<evidence type="ECO:0000256" key="4">
    <source>
        <dbReference type="ARBA" id="ARBA00023054"/>
    </source>
</evidence>